<organism evidence="6 7">
    <name type="scientific">Orchesella dallaii</name>
    <dbReference type="NCBI Taxonomy" id="48710"/>
    <lineage>
        <taxon>Eukaryota</taxon>
        <taxon>Metazoa</taxon>
        <taxon>Ecdysozoa</taxon>
        <taxon>Arthropoda</taxon>
        <taxon>Hexapoda</taxon>
        <taxon>Collembola</taxon>
        <taxon>Entomobryomorpha</taxon>
        <taxon>Entomobryoidea</taxon>
        <taxon>Orchesellidae</taxon>
        <taxon>Orchesellinae</taxon>
        <taxon>Orchesella</taxon>
    </lineage>
</organism>
<dbReference type="EMBL" id="CAXLJM020000053">
    <property type="protein sequence ID" value="CAL8117044.1"/>
    <property type="molecule type" value="Genomic_DNA"/>
</dbReference>
<dbReference type="Pfam" id="PF01433">
    <property type="entry name" value="Peptidase_M1"/>
    <property type="match status" value="1"/>
</dbReference>
<dbReference type="InterPro" id="IPR024571">
    <property type="entry name" value="ERAP1-like_C_dom"/>
</dbReference>
<evidence type="ECO:0008006" key="8">
    <source>
        <dbReference type="Google" id="ProtNLM"/>
    </source>
</evidence>
<dbReference type="InterPro" id="IPR027268">
    <property type="entry name" value="Peptidase_M4/M1_CTD_sf"/>
</dbReference>
<dbReference type="SUPFAM" id="SSF55486">
    <property type="entry name" value="Metalloproteases ('zincins'), catalytic domain"/>
    <property type="match status" value="1"/>
</dbReference>
<evidence type="ECO:0000256" key="1">
    <source>
        <dbReference type="ARBA" id="ARBA00010136"/>
    </source>
</evidence>
<dbReference type="Gene3D" id="1.10.390.10">
    <property type="entry name" value="Neutral Protease Domain 2"/>
    <property type="match status" value="1"/>
</dbReference>
<protein>
    <recommendedName>
        <fullName evidence="8">Aminopeptidase</fullName>
    </recommendedName>
</protein>
<feature type="domain" description="Aminopeptidase N-like N-terminal" evidence="5">
    <location>
        <begin position="30"/>
        <end position="242"/>
    </location>
</feature>
<dbReference type="PANTHER" id="PTHR11533:SF294">
    <property type="entry name" value="THYROTROPIN-RELEASING HORMONE-DEGRADING ECTOENZYME"/>
    <property type="match status" value="1"/>
</dbReference>
<dbReference type="Gene3D" id="2.60.40.1910">
    <property type="match status" value="1"/>
</dbReference>
<dbReference type="InterPro" id="IPR042097">
    <property type="entry name" value="Aminopeptidase_N-like_N_sf"/>
</dbReference>
<feature type="domain" description="Peptidase M1 membrane alanine aminopeptidase" evidence="3">
    <location>
        <begin position="282"/>
        <end position="502"/>
    </location>
</feature>
<dbReference type="InterPro" id="IPR014782">
    <property type="entry name" value="Peptidase_M1_dom"/>
</dbReference>
<dbReference type="InterPro" id="IPR050344">
    <property type="entry name" value="Peptidase_M1_aminopeptidases"/>
</dbReference>
<sequence>MTLKTFLFLVFLCKFSNCDTNSTSTNSFIPSHYDIQLRVILEDNEPPGAKFSAPGTTLISGATQAPTSQLKLLGYELKIDKETVKVSSKNQEGISEPLNVTEVYTDYFGNLTIHLEKEVEAGQQLEIYLEHVANIKPWSGGLVQSIYSTESGEERRLAVTRYYDELEERPFFAVWRAFPCFDEREIWPDKRGPIIPRSTFDLTIIRKDNYTSLANTELVSSTPDPKYKGWIMDKYASTIEMTPSMVSLLVSDFSHISSTTSHNKTVGIHAPSHLLKNGGGEYALNISSKLLDFYEEYFNTSFYSSKMDFPVIPKFYRSVESWGLSFLPQQMNKVELLVEPSATVEAKFQVDGTIAQALARQWVGPWWNDMYLNLGIVRYLKYLGMENVDSGMPAIETSYLEGVQSGFNRDNYSNDNQTLATTLWKVEAIANRGAALLRMAEGCLPPGTIQKALQTYIRKVKVETQTPENKKPNAEDFFKMLQTAAAGDNHVDLDVSKFMLSWSTQSGYPLVRVQIANETNVKLSQEKFKISSTSEDEEDLSGQNATWQIPVSVFTEEQSQLENVTLPHLWLEQDADATPKYLEHNVSNWIMMNYNASGYYRVLYEDSLLTLIQQQLEKNASKISPLSRAQLLDDYFIFAEKNYSDIRTALNLTRYLEQETNFVVWRIVLNYFEDFERRFSSHSGYPIFQKYLQKRLDAVLTSIGITDAPQDPTLKKALRTEIIAKACTQGGPSPLCITEAKKFLKDLKDSNCNGSISSPLKESLSCAAVAIGGKEGFDLFFKRYEDLLGETGKANATEKERHDALLPLTCAVEKHLVEELYRKTVDENSTVVQMNDGKFILEALIQKPEGRRQLLPFLEENLDKILDIYDTFKRLNRPSRGKRFSFIRNEGLVLVENLLSNVSIFYSTQTQLDEIAAFIKENKGKLHDSYENIENALETRKHNVEWMNSKGAVILEWLQSVE</sequence>
<evidence type="ECO:0000259" key="4">
    <source>
        <dbReference type="Pfam" id="PF11838"/>
    </source>
</evidence>
<comment type="similarity">
    <text evidence="1">Belongs to the peptidase M1 family.</text>
</comment>
<keyword evidence="2" id="KW-0732">Signal</keyword>
<name>A0ABP1R0V2_9HEXA</name>
<evidence type="ECO:0000256" key="2">
    <source>
        <dbReference type="SAM" id="SignalP"/>
    </source>
</evidence>
<dbReference type="SUPFAM" id="SSF63737">
    <property type="entry name" value="Leukotriene A4 hydrolase N-terminal domain"/>
    <property type="match status" value="1"/>
</dbReference>
<evidence type="ECO:0000313" key="7">
    <source>
        <dbReference type="Proteomes" id="UP001642540"/>
    </source>
</evidence>
<dbReference type="Gene3D" id="2.60.40.1730">
    <property type="entry name" value="tricorn interacting facor f3 domain"/>
    <property type="match status" value="1"/>
</dbReference>
<evidence type="ECO:0000259" key="3">
    <source>
        <dbReference type="Pfam" id="PF01433"/>
    </source>
</evidence>
<feature type="signal peptide" evidence="2">
    <location>
        <begin position="1"/>
        <end position="18"/>
    </location>
</feature>
<keyword evidence="7" id="KW-1185">Reference proteome</keyword>
<dbReference type="Pfam" id="PF11838">
    <property type="entry name" value="ERAP1_C"/>
    <property type="match status" value="1"/>
</dbReference>
<evidence type="ECO:0000259" key="5">
    <source>
        <dbReference type="Pfam" id="PF17900"/>
    </source>
</evidence>
<dbReference type="InterPro" id="IPR045357">
    <property type="entry name" value="Aminopeptidase_N-like_N"/>
</dbReference>
<accession>A0ABP1R0V2</accession>
<gene>
    <name evidence="6" type="ORF">ODALV1_LOCUS17507</name>
</gene>
<dbReference type="Proteomes" id="UP001642540">
    <property type="component" value="Unassembled WGS sequence"/>
</dbReference>
<dbReference type="PANTHER" id="PTHR11533">
    <property type="entry name" value="PROTEASE M1 ZINC METALLOPROTEASE"/>
    <property type="match status" value="1"/>
</dbReference>
<reference evidence="6 7" key="1">
    <citation type="submission" date="2024-08" db="EMBL/GenBank/DDBJ databases">
        <authorList>
            <person name="Cucini C."/>
            <person name="Frati F."/>
        </authorList>
    </citation>
    <scope>NUCLEOTIDE SEQUENCE [LARGE SCALE GENOMIC DNA]</scope>
</reference>
<dbReference type="Gene3D" id="1.25.50.20">
    <property type="match status" value="1"/>
</dbReference>
<dbReference type="Pfam" id="PF17900">
    <property type="entry name" value="Peptidase_M1_N"/>
    <property type="match status" value="1"/>
</dbReference>
<feature type="chain" id="PRO_5047122536" description="Aminopeptidase" evidence="2">
    <location>
        <begin position="19"/>
        <end position="962"/>
    </location>
</feature>
<feature type="domain" description="ERAP1-like C-terminal" evidence="4">
    <location>
        <begin position="589"/>
        <end position="939"/>
    </location>
</feature>
<proteinExistence type="inferred from homology"/>
<comment type="caution">
    <text evidence="6">The sequence shown here is derived from an EMBL/GenBank/DDBJ whole genome shotgun (WGS) entry which is preliminary data.</text>
</comment>
<evidence type="ECO:0000313" key="6">
    <source>
        <dbReference type="EMBL" id="CAL8117044.1"/>
    </source>
</evidence>